<dbReference type="PROSITE" id="PS50405">
    <property type="entry name" value="GST_CTER"/>
    <property type="match status" value="1"/>
</dbReference>
<organism evidence="5 6">
    <name type="scientific">Xylaria bambusicola</name>
    <dbReference type="NCBI Taxonomy" id="326684"/>
    <lineage>
        <taxon>Eukaryota</taxon>
        <taxon>Fungi</taxon>
        <taxon>Dikarya</taxon>
        <taxon>Ascomycota</taxon>
        <taxon>Pezizomycotina</taxon>
        <taxon>Sordariomycetes</taxon>
        <taxon>Xylariomycetidae</taxon>
        <taxon>Xylariales</taxon>
        <taxon>Xylariaceae</taxon>
        <taxon>Xylaria</taxon>
    </lineage>
</organism>
<dbReference type="SUPFAM" id="SSF52833">
    <property type="entry name" value="Thioredoxin-like"/>
    <property type="match status" value="1"/>
</dbReference>
<dbReference type="InterPro" id="IPR004045">
    <property type="entry name" value="Glutathione_S-Trfase_N"/>
</dbReference>
<dbReference type="Pfam" id="PF02798">
    <property type="entry name" value="GST_N"/>
    <property type="match status" value="1"/>
</dbReference>
<evidence type="ECO:0000313" key="6">
    <source>
        <dbReference type="Proteomes" id="UP001305414"/>
    </source>
</evidence>
<dbReference type="SFLD" id="SFLDG01151">
    <property type="entry name" value="Main.2:_Nu-like"/>
    <property type="match status" value="1"/>
</dbReference>
<dbReference type="PANTHER" id="PTHR44051">
    <property type="entry name" value="GLUTATHIONE S-TRANSFERASE-RELATED"/>
    <property type="match status" value="1"/>
</dbReference>
<dbReference type="InterPro" id="IPR004046">
    <property type="entry name" value="GST_C"/>
</dbReference>
<evidence type="ECO:0000256" key="2">
    <source>
        <dbReference type="RuleBase" id="RU003494"/>
    </source>
</evidence>
<dbReference type="InterPro" id="IPR036282">
    <property type="entry name" value="Glutathione-S-Trfase_C_sf"/>
</dbReference>
<dbReference type="Gene3D" id="1.20.1050.10">
    <property type="match status" value="1"/>
</dbReference>
<keyword evidence="6" id="KW-1185">Reference proteome</keyword>
<accession>A0AAN7YW81</accession>
<reference evidence="5 6" key="1">
    <citation type="submission" date="2023-10" db="EMBL/GenBank/DDBJ databases">
        <title>Draft genome sequence of Xylaria bambusicola isolate GMP-LS, the root and basal stem rot pathogen of sugarcane in Indonesia.</title>
        <authorList>
            <person name="Selvaraj P."/>
            <person name="Muralishankar V."/>
            <person name="Muruganantham S."/>
            <person name="Sp S."/>
            <person name="Haryani S."/>
            <person name="Lau K.J.X."/>
            <person name="Naqvi N.I."/>
        </authorList>
    </citation>
    <scope>NUCLEOTIDE SEQUENCE [LARGE SCALE GENOMIC DNA]</scope>
    <source>
        <strain evidence="5">GMP-LS</strain>
    </source>
</reference>
<dbReference type="SFLD" id="SFLDG00358">
    <property type="entry name" value="Main_(cytGST)"/>
    <property type="match status" value="1"/>
</dbReference>
<dbReference type="CDD" id="cd03048">
    <property type="entry name" value="GST_N_Ure2p_like"/>
    <property type="match status" value="1"/>
</dbReference>
<evidence type="ECO:0008006" key="7">
    <source>
        <dbReference type="Google" id="ProtNLM"/>
    </source>
</evidence>
<dbReference type="InterPro" id="IPR010987">
    <property type="entry name" value="Glutathione-S-Trfase_C-like"/>
</dbReference>
<name>A0AAN7YW81_9PEZI</name>
<dbReference type="AlphaFoldDB" id="A0AAN7YW81"/>
<feature type="domain" description="GST N-terminal" evidence="3">
    <location>
        <begin position="16"/>
        <end position="102"/>
    </location>
</feature>
<dbReference type="SFLD" id="SFLDS00019">
    <property type="entry name" value="Glutathione_Transferase_(cytos"/>
    <property type="match status" value="1"/>
</dbReference>
<dbReference type="EMBL" id="JAWHQM010000005">
    <property type="protein sequence ID" value="KAK5627500.1"/>
    <property type="molecule type" value="Genomic_DNA"/>
</dbReference>
<evidence type="ECO:0000256" key="1">
    <source>
        <dbReference type="ARBA" id="ARBA00007409"/>
    </source>
</evidence>
<evidence type="ECO:0000259" key="4">
    <source>
        <dbReference type="PROSITE" id="PS50405"/>
    </source>
</evidence>
<dbReference type="Pfam" id="PF00043">
    <property type="entry name" value="GST_C"/>
    <property type="match status" value="1"/>
</dbReference>
<sequence>MYESICYSANFDMAAQTDITLYTEGTPNGLKASIVLEELGLSYKVRSIKLFEHEHKEPWYLEVNPNGRIPALTDKLENGKEVKIFESGAILLYIVSRYDKDHKISYPVGSKEYWESVSWLMWQMGGLGPAQGQANHFVSAAPERYEYSLSRYVNESRRLYRVLDTQLSNNPHGYIVGDRVTVADIAVWPWAQAWKASGLKTMDEFPNVLKWMVKLLDRPRFEKDRNVPGPHFHIQLNEMSEEEIDKLMRPRTGWVLEGMKRDAE</sequence>
<evidence type="ECO:0000313" key="5">
    <source>
        <dbReference type="EMBL" id="KAK5627500.1"/>
    </source>
</evidence>
<evidence type="ECO:0000259" key="3">
    <source>
        <dbReference type="PROSITE" id="PS50404"/>
    </source>
</evidence>
<comment type="caution">
    <text evidence="5">The sequence shown here is derived from an EMBL/GenBank/DDBJ whole genome shotgun (WGS) entry which is preliminary data.</text>
</comment>
<gene>
    <name evidence="5" type="ORF">RRF57_003215</name>
</gene>
<protein>
    <recommendedName>
        <fullName evidence="7">Glutathione S-transferase</fullName>
    </recommendedName>
</protein>
<dbReference type="Proteomes" id="UP001305414">
    <property type="component" value="Unassembled WGS sequence"/>
</dbReference>
<dbReference type="Gene3D" id="3.40.30.10">
    <property type="entry name" value="Glutaredoxin"/>
    <property type="match status" value="1"/>
</dbReference>
<feature type="domain" description="GST C-terminal" evidence="4">
    <location>
        <begin position="109"/>
        <end position="254"/>
    </location>
</feature>
<comment type="similarity">
    <text evidence="1 2">Belongs to the GST superfamily.</text>
</comment>
<dbReference type="InterPro" id="IPR040079">
    <property type="entry name" value="Glutathione_S-Trfase"/>
</dbReference>
<dbReference type="PANTHER" id="PTHR44051:SF8">
    <property type="entry name" value="GLUTATHIONE S-TRANSFERASE GSTA"/>
    <property type="match status" value="1"/>
</dbReference>
<proteinExistence type="inferred from homology"/>
<dbReference type="PROSITE" id="PS50404">
    <property type="entry name" value="GST_NTER"/>
    <property type="match status" value="1"/>
</dbReference>
<dbReference type="InterPro" id="IPR036249">
    <property type="entry name" value="Thioredoxin-like_sf"/>
</dbReference>
<dbReference type="SUPFAM" id="SSF47616">
    <property type="entry name" value="GST C-terminal domain-like"/>
    <property type="match status" value="1"/>
</dbReference>